<proteinExistence type="predicted"/>
<dbReference type="Proteomes" id="UP001175227">
    <property type="component" value="Unassembled WGS sequence"/>
</dbReference>
<dbReference type="InterPro" id="IPR001810">
    <property type="entry name" value="F-box_dom"/>
</dbReference>
<organism evidence="2 3">
    <name type="scientific">Armillaria novae-zelandiae</name>
    <dbReference type="NCBI Taxonomy" id="153914"/>
    <lineage>
        <taxon>Eukaryota</taxon>
        <taxon>Fungi</taxon>
        <taxon>Dikarya</taxon>
        <taxon>Basidiomycota</taxon>
        <taxon>Agaricomycotina</taxon>
        <taxon>Agaricomycetes</taxon>
        <taxon>Agaricomycetidae</taxon>
        <taxon>Agaricales</taxon>
        <taxon>Marasmiineae</taxon>
        <taxon>Physalacriaceae</taxon>
        <taxon>Armillaria</taxon>
    </lineage>
</organism>
<dbReference type="SUPFAM" id="SSF81383">
    <property type="entry name" value="F-box domain"/>
    <property type="match status" value="1"/>
</dbReference>
<reference evidence="2" key="1">
    <citation type="submission" date="2023-06" db="EMBL/GenBank/DDBJ databases">
        <authorList>
            <consortium name="Lawrence Berkeley National Laboratory"/>
            <person name="Ahrendt S."/>
            <person name="Sahu N."/>
            <person name="Indic B."/>
            <person name="Wong-Bajracharya J."/>
            <person name="Merenyi Z."/>
            <person name="Ke H.-M."/>
            <person name="Monk M."/>
            <person name="Kocsube S."/>
            <person name="Drula E."/>
            <person name="Lipzen A."/>
            <person name="Balint B."/>
            <person name="Henrissat B."/>
            <person name="Andreopoulos B."/>
            <person name="Martin F.M."/>
            <person name="Harder C.B."/>
            <person name="Rigling D."/>
            <person name="Ford K.L."/>
            <person name="Foster G.D."/>
            <person name="Pangilinan J."/>
            <person name="Papanicolaou A."/>
            <person name="Barry K."/>
            <person name="LaButti K."/>
            <person name="Viragh M."/>
            <person name="Koriabine M."/>
            <person name="Yan M."/>
            <person name="Riley R."/>
            <person name="Champramary S."/>
            <person name="Plett K.L."/>
            <person name="Tsai I.J."/>
            <person name="Slot J."/>
            <person name="Sipos G."/>
            <person name="Plett J."/>
            <person name="Nagy L.G."/>
            <person name="Grigoriev I.V."/>
        </authorList>
    </citation>
    <scope>NUCLEOTIDE SEQUENCE</scope>
    <source>
        <strain evidence="2">ICMP 16352</strain>
    </source>
</reference>
<dbReference type="InterPro" id="IPR036047">
    <property type="entry name" value="F-box-like_dom_sf"/>
</dbReference>
<feature type="domain" description="F-box" evidence="1">
    <location>
        <begin position="99"/>
        <end position="149"/>
    </location>
</feature>
<dbReference type="EMBL" id="JAUEPR010000017">
    <property type="protein sequence ID" value="KAK0477309.1"/>
    <property type="molecule type" value="Genomic_DNA"/>
</dbReference>
<sequence>MPVYASFDFANMEAEIHNFENSRTPNEILASLTDGSHVYFKYLSDLVASSQMDSSTLKDTVYQSLEPFLTLFIQYWHDFDLNHHTPSRSTGLKWDVPLSQSFMDFPDKIKMHIIRAIPFTDLLALRVVNKRLWELITPITHCRLRFRMPPRWATFTDSSVTPYEWASGAELLGAIFIAQAWFPIISITYSSWPLRNHCFFRFLPNAAVTRVTITGHRHVNYFYPLIPFPFMLPSTVKDLKLARCSLTCHSLLGLISPGTQLESLELDRVDDGFVITPSSPLAPEIDIWHELNGLHSFHQQLVKNPPPVSLRRLKINYAPFILQGTMHVDLQPTFYQPDYMQDLLIAQLFCVPEAQHLMRPYLQAGEHFPVHLLLSSLIDLNICVGLFVYRHVRWGWAELSKSLTTLTIRDCDVESSENGDSSAHLPLSGLCVLEHMKLVAPVRSIRRMLWSVVSWSAPAKELTTATLNIVVCVDHGDRWFLRVVRLPADSLVTHEPVASIECVVGATSSVLLVPHESPYSEHASVSWPYGIRCLMSDGMFVVDTSRVSGDLSQLLSCDVYDVSSWRIQINPPALLGPFKHLQHEDKLVRHFARLYCKTSLGRLLFFRFGTPSTSAFKYMLVR</sequence>
<dbReference type="PROSITE" id="PS50181">
    <property type="entry name" value="FBOX"/>
    <property type="match status" value="1"/>
</dbReference>
<evidence type="ECO:0000313" key="2">
    <source>
        <dbReference type="EMBL" id="KAK0477309.1"/>
    </source>
</evidence>
<gene>
    <name evidence="2" type="ORF">IW261DRAFT_1566210</name>
</gene>
<name>A0AA39P4G6_9AGAR</name>
<protein>
    <recommendedName>
        <fullName evidence="1">F-box domain-containing protein</fullName>
    </recommendedName>
</protein>
<evidence type="ECO:0000259" key="1">
    <source>
        <dbReference type="PROSITE" id="PS50181"/>
    </source>
</evidence>
<evidence type="ECO:0000313" key="3">
    <source>
        <dbReference type="Proteomes" id="UP001175227"/>
    </source>
</evidence>
<accession>A0AA39P4G6</accession>
<keyword evidence="3" id="KW-1185">Reference proteome</keyword>
<dbReference type="AlphaFoldDB" id="A0AA39P4G6"/>
<comment type="caution">
    <text evidence="2">The sequence shown here is derived from an EMBL/GenBank/DDBJ whole genome shotgun (WGS) entry which is preliminary data.</text>
</comment>